<dbReference type="OrthoDB" id="279540at2"/>
<organism evidence="1 2">
    <name type="scientific">Posidoniimonas polymericola</name>
    <dbReference type="NCBI Taxonomy" id="2528002"/>
    <lineage>
        <taxon>Bacteria</taxon>
        <taxon>Pseudomonadati</taxon>
        <taxon>Planctomycetota</taxon>
        <taxon>Planctomycetia</taxon>
        <taxon>Pirellulales</taxon>
        <taxon>Lacipirellulaceae</taxon>
        <taxon>Posidoniimonas</taxon>
    </lineage>
</organism>
<sequence length="711" mass="77520">MITSNKAKANLAAAQSANAPVSEEHIPDHLKSLKQWLVWRYAHRNGTAAKLPSRVDGSSQGWNTQAHWSSFDEAIELQHAEVELYRGLALVLSEDDEVVCLDFDDCVRHDQVLPVADEIIGRFPGAYVEWSPSKTGFKLFIKAKLPGGASRAEIEVGEGDDSFTIELFSHNKWLAITGEPYGSGSEVVEGQDALDKLLAEYKPKVTQSSSSQLVAPDDVESWIDSGKASLRAVEAFQWLRDEAEESANGAGGNAAMYRVVSELWSRGLAGRELWQLLSWFNHNRTGSVNGGPAEWTNDELVKMLLSVMNRLGQDGFGCRLPAEEEFDVYDASDFQPEGPTSGLKSRSAADVRSEKVGWLWDGYLPLGMITLIDGEPGSGKSSLVMDLVARFSRGDRMPCSDPLSPKRAPINCAILNYEDPQSCVMVPRLKAARAITSRVELIDGDQKDGSPVQLPNCIGLLEKLVVEKQVKLIVIDPFDSMFPSGLNSNSGPDVRKVLQPLKEMCERLHISAIVIRHMNKKSGESAINRGSGSIGIVGIARAAYNVGLDPRNEEGEFVRVLSPQKFNVAPMPPSLEFTTESQRVQLDDGSVQYLGAVEWHGRCDLTANQLTGATKSVKGDGSKLQHAKSIINRALMSGPQPETEVRQLVTDAGIGESTYKTARKQLGIESKVSGFQKPHILRMPDRHVEPGVAVTLDGVVPVDDGVGAPLF</sequence>
<evidence type="ECO:0000313" key="1">
    <source>
        <dbReference type="EMBL" id="TWT66922.1"/>
    </source>
</evidence>
<proteinExistence type="predicted"/>
<keyword evidence="2" id="KW-1185">Reference proteome</keyword>
<dbReference type="SUPFAM" id="SSF52540">
    <property type="entry name" value="P-loop containing nucleoside triphosphate hydrolases"/>
    <property type="match status" value="1"/>
</dbReference>
<name>A0A5C5XZL6_9BACT</name>
<dbReference type="Pfam" id="PF13481">
    <property type="entry name" value="AAA_25"/>
    <property type="match status" value="1"/>
</dbReference>
<accession>A0A5C5XZL6</accession>
<gene>
    <name evidence="1" type="ORF">Pla123a_43510</name>
</gene>
<comment type="caution">
    <text evidence="1">The sequence shown here is derived from an EMBL/GenBank/DDBJ whole genome shotgun (WGS) entry which is preliminary data.</text>
</comment>
<dbReference type="EMBL" id="SJPO01000013">
    <property type="protein sequence ID" value="TWT66922.1"/>
    <property type="molecule type" value="Genomic_DNA"/>
</dbReference>
<evidence type="ECO:0000313" key="2">
    <source>
        <dbReference type="Proteomes" id="UP000318478"/>
    </source>
</evidence>
<dbReference type="Proteomes" id="UP000318478">
    <property type="component" value="Unassembled WGS sequence"/>
</dbReference>
<dbReference type="AlphaFoldDB" id="A0A5C5XZL6"/>
<dbReference type="InterPro" id="IPR027417">
    <property type="entry name" value="P-loop_NTPase"/>
</dbReference>
<reference evidence="1 2" key="1">
    <citation type="submission" date="2019-02" db="EMBL/GenBank/DDBJ databases">
        <title>Deep-cultivation of Planctomycetes and their phenomic and genomic characterization uncovers novel biology.</title>
        <authorList>
            <person name="Wiegand S."/>
            <person name="Jogler M."/>
            <person name="Boedeker C."/>
            <person name="Pinto D."/>
            <person name="Vollmers J."/>
            <person name="Rivas-Marin E."/>
            <person name="Kohn T."/>
            <person name="Peeters S.H."/>
            <person name="Heuer A."/>
            <person name="Rast P."/>
            <person name="Oberbeckmann S."/>
            <person name="Bunk B."/>
            <person name="Jeske O."/>
            <person name="Meyerdierks A."/>
            <person name="Storesund J.E."/>
            <person name="Kallscheuer N."/>
            <person name="Luecker S."/>
            <person name="Lage O.M."/>
            <person name="Pohl T."/>
            <person name="Merkel B.J."/>
            <person name="Hornburger P."/>
            <person name="Mueller R.-W."/>
            <person name="Bruemmer F."/>
            <person name="Labrenz M."/>
            <person name="Spormann A.M."/>
            <person name="Op Den Camp H."/>
            <person name="Overmann J."/>
            <person name="Amann R."/>
            <person name="Jetten M.S.M."/>
            <person name="Mascher T."/>
            <person name="Medema M.H."/>
            <person name="Devos D.P."/>
            <person name="Kaster A.-K."/>
            <person name="Ovreas L."/>
            <person name="Rohde M."/>
            <person name="Galperin M.Y."/>
            <person name="Jogler C."/>
        </authorList>
    </citation>
    <scope>NUCLEOTIDE SEQUENCE [LARGE SCALE GENOMIC DNA]</scope>
    <source>
        <strain evidence="1 2">Pla123a</strain>
    </source>
</reference>
<dbReference type="RefSeq" id="WP_146590850.1">
    <property type="nucleotide sequence ID" value="NZ_SJPO01000013.1"/>
</dbReference>
<protein>
    <submittedName>
        <fullName evidence="1">DNA repair protein RadA</fullName>
    </submittedName>
</protein>
<dbReference type="Gene3D" id="3.40.50.300">
    <property type="entry name" value="P-loop containing nucleotide triphosphate hydrolases"/>
    <property type="match status" value="1"/>
</dbReference>